<evidence type="ECO:0000313" key="1">
    <source>
        <dbReference type="EMBL" id="NQX30246.1"/>
    </source>
</evidence>
<dbReference type="Gene3D" id="3.40.50.1820">
    <property type="entry name" value="alpha/beta hydrolase"/>
    <property type="match status" value="1"/>
</dbReference>
<protein>
    <submittedName>
        <fullName evidence="1">Alpha/beta hydrolase</fullName>
    </submittedName>
</protein>
<keyword evidence="2" id="KW-1185">Reference proteome</keyword>
<dbReference type="GO" id="GO:0016787">
    <property type="term" value="F:hydrolase activity"/>
    <property type="evidence" value="ECO:0007669"/>
    <property type="project" value="UniProtKB-KW"/>
</dbReference>
<dbReference type="EMBL" id="JABMKV010000001">
    <property type="protein sequence ID" value="NQX30246.1"/>
    <property type="molecule type" value="Genomic_DNA"/>
</dbReference>
<dbReference type="PANTHER" id="PTHR48098">
    <property type="entry name" value="ENTEROCHELIN ESTERASE-RELATED"/>
    <property type="match status" value="1"/>
</dbReference>
<dbReference type="InterPro" id="IPR029058">
    <property type="entry name" value="AB_hydrolase_fold"/>
</dbReference>
<reference evidence="1 2" key="1">
    <citation type="submission" date="2020-05" db="EMBL/GenBank/DDBJ databases">
        <title>Description of Pedobacter foliorum sp. nov.</title>
        <authorList>
            <person name="Qi S."/>
            <person name="Carlier A."/>
            <person name="Cnockaert M."/>
            <person name="Vandamme P."/>
        </authorList>
    </citation>
    <scope>NUCLEOTIDE SEQUENCE [LARGE SCALE GENOMIC DNA]</scope>
    <source>
        <strain evidence="1 2">LMG 31300</strain>
    </source>
</reference>
<gene>
    <name evidence="1" type="ORF">HQN85_00800</name>
</gene>
<dbReference type="Proteomes" id="UP000762110">
    <property type="component" value="Unassembled WGS sequence"/>
</dbReference>
<sequence length="378" mass="43310">MKWIYFFVIFISSFLVVNAQVKVRFELQNIPQSKDTIAEYFVAGNFNNWKPNDPEYQFSKRNSLTYVLEKQLSINVYEYKITRGSWEKVETNSKGNAIGNRSLNLKKDTIVKISVSNFADQFKKELPKHTSSVNVHIIDTAFLIPQLATKRRVWIYLPPSYASSTKKYPVLYMHDGQNLFDQLTSGYGEWGVDELLDSLSAKGQEEFIVVGIDHGGSERLKEYNPYDSEYGKGKGKDYVDFLVHNLKPFIDQHYRTEKDAKNTAIAGSSMGGLISMYAIATYPKVFGKAGIFSPAFWIGKTIETDVQNAFKNLNGSKIYLVAGDLESKTMISDMKNVFQLLNPTGKNKNIRVVEKADGKHSEWFWHREFVDFYKFISN</sequence>
<dbReference type="SUPFAM" id="SSF53474">
    <property type="entry name" value="alpha/beta-Hydrolases"/>
    <property type="match status" value="1"/>
</dbReference>
<dbReference type="Pfam" id="PF00756">
    <property type="entry name" value="Esterase"/>
    <property type="match status" value="1"/>
</dbReference>
<dbReference type="Gene3D" id="2.60.40.10">
    <property type="entry name" value="Immunoglobulins"/>
    <property type="match status" value="1"/>
</dbReference>
<name>A0ABX2DAA0_9SPHI</name>
<dbReference type="InterPro" id="IPR050583">
    <property type="entry name" value="Mycobacterial_A85_antigen"/>
</dbReference>
<comment type="caution">
    <text evidence="1">The sequence shown here is derived from an EMBL/GenBank/DDBJ whole genome shotgun (WGS) entry which is preliminary data.</text>
</comment>
<dbReference type="InterPro" id="IPR013783">
    <property type="entry name" value="Ig-like_fold"/>
</dbReference>
<proteinExistence type="predicted"/>
<accession>A0ABX2DAA0</accession>
<dbReference type="InterPro" id="IPR000801">
    <property type="entry name" value="Esterase-like"/>
</dbReference>
<evidence type="ECO:0000313" key="2">
    <source>
        <dbReference type="Proteomes" id="UP000762110"/>
    </source>
</evidence>
<organism evidence="1 2">
    <name type="scientific">Pedobacter boryungensis</name>
    <dbReference type="NCBI Taxonomy" id="869962"/>
    <lineage>
        <taxon>Bacteria</taxon>
        <taxon>Pseudomonadati</taxon>
        <taxon>Bacteroidota</taxon>
        <taxon>Sphingobacteriia</taxon>
        <taxon>Sphingobacteriales</taxon>
        <taxon>Sphingobacteriaceae</taxon>
        <taxon>Pedobacter</taxon>
    </lineage>
</organism>
<dbReference type="PANTHER" id="PTHR48098:SF6">
    <property type="entry name" value="FERRI-BACILLIBACTIN ESTERASE BESA"/>
    <property type="match status" value="1"/>
</dbReference>
<keyword evidence="1" id="KW-0378">Hydrolase</keyword>
<dbReference type="RefSeq" id="WP_173268445.1">
    <property type="nucleotide sequence ID" value="NZ_JABMKV010000001.1"/>
</dbReference>